<evidence type="ECO:0000313" key="2">
    <source>
        <dbReference type="Proteomes" id="UP001472677"/>
    </source>
</evidence>
<gene>
    <name evidence="1" type="ORF">V6N12_020167</name>
</gene>
<name>A0ABR2ANP1_9ROSI</name>
<protein>
    <submittedName>
        <fullName evidence="1">Uncharacterized protein</fullName>
    </submittedName>
</protein>
<proteinExistence type="predicted"/>
<comment type="caution">
    <text evidence="1">The sequence shown here is derived from an EMBL/GenBank/DDBJ whole genome shotgun (WGS) entry which is preliminary data.</text>
</comment>
<reference evidence="1 2" key="1">
    <citation type="journal article" date="2024" name="G3 (Bethesda)">
        <title>Genome assembly of Hibiscus sabdariffa L. provides insights into metabolisms of medicinal natural products.</title>
        <authorList>
            <person name="Kim T."/>
        </authorList>
    </citation>
    <scope>NUCLEOTIDE SEQUENCE [LARGE SCALE GENOMIC DNA]</scope>
    <source>
        <strain evidence="1">TK-2024</strain>
        <tissue evidence="1">Old leaves</tissue>
    </source>
</reference>
<organism evidence="1 2">
    <name type="scientific">Hibiscus sabdariffa</name>
    <name type="common">roselle</name>
    <dbReference type="NCBI Taxonomy" id="183260"/>
    <lineage>
        <taxon>Eukaryota</taxon>
        <taxon>Viridiplantae</taxon>
        <taxon>Streptophyta</taxon>
        <taxon>Embryophyta</taxon>
        <taxon>Tracheophyta</taxon>
        <taxon>Spermatophyta</taxon>
        <taxon>Magnoliopsida</taxon>
        <taxon>eudicotyledons</taxon>
        <taxon>Gunneridae</taxon>
        <taxon>Pentapetalae</taxon>
        <taxon>rosids</taxon>
        <taxon>malvids</taxon>
        <taxon>Malvales</taxon>
        <taxon>Malvaceae</taxon>
        <taxon>Malvoideae</taxon>
        <taxon>Hibiscus</taxon>
    </lineage>
</organism>
<sequence length="197" mass="21596">MEDNFASVRIWVSDLASLMNMSSSGKVCFRFRTVTRVHLLYLSGCKGNYGTSANVFINLVLVCLSVVVHLMAMVLAGLRHRSVDVEFKVVLGKNGDQGGRDIQALTIVLAKEEVEVRENSKVSLAPNDKPELLSLDSKGNEEGSCLKPKIINDEDIVILKIHGKGDLYSAIDISMQGPKDNLTKESQGNITKEGFIE</sequence>
<dbReference type="EMBL" id="JBBPBM010000449">
    <property type="protein sequence ID" value="KAK8495307.1"/>
    <property type="molecule type" value="Genomic_DNA"/>
</dbReference>
<dbReference type="Proteomes" id="UP001472677">
    <property type="component" value="Unassembled WGS sequence"/>
</dbReference>
<accession>A0ABR2ANP1</accession>
<keyword evidence="2" id="KW-1185">Reference proteome</keyword>
<evidence type="ECO:0000313" key="1">
    <source>
        <dbReference type="EMBL" id="KAK8495307.1"/>
    </source>
</evidence>